<evidence type="ECO:0008006" key="3">
    <source>
        <dbReference type="Google" id="ProtNLM"/>
    </source>
</evidence>
<dbReference type="AlphaFoldDB" id="A0A158J079"/>
<evidence type="ECO:0000313" key="1">
    <source>
        <dbReference type="EMBL" id="SAL62258.1"/>
    </source>
</evidence>
<dbReference type="RefSeq" id="WP_087660814.1">
    <property type="nucleotide sequence ID" value="NZ_FCNW02000051.1"/>
</dbReference>
<dbReference type="SUPFAM" id="SSF69754">
    <property type="entry name" value="Ribosome binding protein Y (YfiA homologue)"/>
    <property type="match status" value="1"/>
</dbReference>
<dbReference type="InterPro" id="IPR036567">
    <property type="entry name" value="RHF-like"/>
</dbReference>
<name>A0A158J079_9BURK</name>
<dbReference type="Proteomes" id="UP000054977">
    <property type="component" value="Unassembled WGS sequence"/>
</dbReference>
<dbReference type="Gene3D" id="3.30.160.100">
    <property type="entry name" value="Ribosome hibernation promotion factor-like"/>
    <property type="match status" value="1"/>
</dbReference>
<sequence length="102" mass="10908">MGVGMQIACFGFAGSAALEGEAGAELVRLERFAKRIAGCHLAIEALHDQGGRALYDARLDLITRDYGLIPVEHCTDADPNAAVHRAFDSAIRLLERDSAAAR</sequence>
<dbReference type="OrthoDB" id="9132248at2"/>
<protein>
    <recommendedName>
        <fullName evidence="3">Metal ABC transporter ATPase</fullName>
    </recommendedName>
</protein>
<comment type="caution">
    <text evidence="1">The sequence shown here is derived from an EMBL/GenBank/DDBJ whole genome shotgun (WGS) entry which is preliminary data.</text>
</comment>
<organism evidence="1 2">
    <name type="scientific">Caballeronia humi</name>
    <dbReference type="NCBI Taxonomy" id="326474"/>
    <lineage>
        <taxon>Bacteria</taxon>
        <taxon>Pseudomonadati</taxon>
        <taxon>Pseudomonadota</taxon>
        <taxon>Betaproteobacteria</taxon>
        <taxon>Burkholderiales</taxon>
        <taxon>Burkholderiaceae</taxon>
        <taxon>Caballeronia</taxon>
    </lineage>
</organism>
<gene>
    <name evidence="1" type="ORF">AWB65_05712</name>
</gene>
<keyword evidence="2" id="KW-1185">Reference proteome</keyword>
<dbReference type="EMBL" id="FCNW02000051">
    <property type="protein sequence ID" value="SAL62258.1"/>
    <property type="molecule type" value="Genomic_DNA"/>
</dbReference>
<accession>A0A158J079</accession>
<evidence type="ECO:0000313" key="2">
    <source>
        <dbReference type="Proteomes" id="UP000054977"/>
    </source>
</evidence>
<reference evidence="1" key="1">
    <citation type="submission" date="2016-01" db="EMBL/GenBank/DDBJ databases">
        <authorList>
            <person name="Peeters C."/>
        </authorList>
    </citation>
    <scope>NUCLEOTIDE SEQUENCE [LARGE SCALE GENOMIC DNA]</scope>
    <source>
        <strain evidence="1">LMG 22934</strain>
    </source>
</reference>
<proteinExistence type="predicted"/>